<dbReference type="EMBL" id="LGIA01000181">
    <property type="protein sequence ID" value="KOH43615.1"/>
    <property type="molecule type" value="Genomic_DNA"/>
</dbReference>
<keyword evidence="4" id="KW-0276">Fatty acid metabolism</keyword>
<dbReference type="GO" id="GO:0016297">
    <property type="term" value="F:fatty acyl-[ACP] hydrolase activity"/>
    <property type="evidence" value="ECO:0007669"/>
    <property type="project" value="InterPro"/>
</dbReference>
<dbReference type="InterPro" id="IPR002864">
    <property type="entry name" value="Acyl-ACP_thioesterase_NHD"/>
</dbReference>
<evidence type="ECO:0000313" key="11">
    <source>
        <dbReference type="Proteomes" id="UP000036958"/>
    </source>
</evidence>
<evidence type="ECO:0000256" key="2">
    <source>
        <dbReference type="ARBA" id="ARBA00022516"/>
    </source>
</evidence>
<dbReference type="RefSeq" id="WP_053186061.1">
    <property type="nucleotide sequence ID" value="NZ_LGIA01000181.1"/>
</dbReference>
<evidence type="ECO:0000256" key="5">
    <source>
        <dbReference type="ARBA" id="ARBA00022946"/>
    </source>
</evidence>
<dbReference type="PANTHER" id="PTHR31727">
    <property type="entry name" value="OLEOYL-ACYL CARRIER PROTEIN THIOESTERASE 1, CHLOROPLASTIC"/>
    <property type="match status" value="1"/>
</dbReference>
<organism evidence="10 11">
    <name type="scientific">Sunxiuqinia dokdonensis</name>
    <dbReference type="NCBI Taxonomy" id="1409788"/>
    <lineage>
        <taxon>Bacteria</taxon>
        <taxon>Pseudomonadati</taxon>
        <taxon>Bacteroidota</taxon>
        <taxon>Bacteroidia</taxon>
        <taxon>Marinilabiliales</taxon>
        <taxon>Prolixibacteraceae</taxon>
        <taxon>Sunxiuqinia</taxon>
    </lineage>
</organism>
<dbReference type="GO" id="GO:0000036">
    <property type="term" value="F:acyl carrier activity"/>
    <property type="evidence" value="ECO:0007669"/>
    <property type="project" value="TreeGrafter"/>
</dbReference>
<sequence length="246" mass="29177">MNKYIQEINIGAYHTNQYAQASVTSLFNIMLEAAWAHARVMEWGYDDLKGNNMFWVLSRVYFELEKYPLWQEKITLNTWSAGTDGMYAYREFILENEQHEVLLRGSTAWLILNMETKRIFRLRDFRDTFPRLDGQDVCRNPRRIKPQNRSENLQFQPVRFSELDVNKHFNSVKYLERVLDDFGIEFLNRFELADLEVNYLKEGMAGDALAVDTSRIDDTRHQSTIVRESDGADLCTMILHWRDRRA</sequence>
<evidence type="ECO:0000259" key="8">
    <source>
        <dbReference type="Pfam" id="PF01643"/>
    </source>
</evidence>
<evidence type="ECO:0008006" key="12">
    <source>
        <dbReference type="Google" id="ProtNLM"/>
    </source>
</evidence>
<keyword evidence="6" id="KW-0443">Lipid metabolism</keyword>
<keyword evidence="3" id="KW-0378">Hydrolase</keyword>
<dbReference type="Proteomes" id="UP000036958">
    <property type="component" value="Unassembled WGS sequence"/>
</dbReference>
<comment type="similarity">
    <text evidence="1">Belongs to the acyl-ACP thioesterase family.</text>
</comment>
<dbReference type="Gene3D" id="3.10.129.10">
    <property type="entry name" value="Hotdog Thioesterase"/>
    <property type="match status" value="1"/>
</dbReference>
<dbReference type="AlphaFoldDB" id="A0A0L8V558"/>
<evidence type="ECO:0000259" key="9">
    <source>
        <dbReference type="Pfam" id="PF20791"/>
    </source>
</evidence>
<dbReference type="InterPro" id="IPR029069">
    <property type="entry name" value="HotDog_dom_sf"/>
</dbReference>
<dbReference type="Pfam" id="PF01643">
    <property type="entry name" value="Acyl-ACP_TE"/>
    <property type="match status" value="1"/>
</dbReference>
<proteinExistence type="inferred from homology"/>
<evidence type="ECO:0000256" key="1">
    <source>
        <dbReference type="ARBA" id="ARBA00006500"/>
    </source>
</evidence>
<dbReference type="PANTHER" id="PTHR31727:SF6">
    <property type="entry name" value="OLEOYL-ACYL CARRIER PROTEIN THIOESTERASE 1, CHLOROPLASTIC"/>
    <property type="match status" value="1"/>
</dbReference>
<dbReference type="OrthoDB" id="9801517at2"/>
<keyword evidence="11" id="KW-1185">Reference proteome</keyword>
<dbReference type="InterPro" id="IPR045023">
    <property type="entry name" value="FATA/B"/>
</dbReference>
<feature type="domain" description="Acyl-ACP thioesterase-like C-terminal" evidence="9">
    <location>
        <begin position="147"/>
        <end position="242"/>
    </location>
</feature>
<evidence type="ECO:0000256" key="4">
    <source>
        <dbReference type="ARBA" id="ARBA00022832"/>
    </source>
</evidence>
<evidence type="ECO:0000256" key="6">
    <source>
        <dbReference type="ARBA" id="ARBA00023098"/>
    </source>
</evidence>
<dbReference type="Pfam" id="PF20791">
    <property type="entry name" value="Acyl-ACP_TE_C"/>
    <property type="match status" value="1"/>
</dbReference>
<reference evidence="11" key="1">
    <citation type="submission" date="2015-07" db="EMBL/GenBank/DDBJ databases">
        <title>Genome sequencing of Sunxiuqinia dokdonensis strain SK.</title>
        <authorList>
            <person name="Ahn S."/>
            <person name="Kim B.-C."/>
        </authorList>
    </citation>
    <scope>NUCLEOTIDE SEQUENCE [LARGE SCALE GENOMIC DNA]</scope>
    <source>
        <strain evidence="11">SK</strain>
    </source>
</reference>
<protein>
    <recommendedName>
        <fullName evidence="12">Acyl-ACP thioesterase</fullName>
    </recommendedName>
</protein>
<dbReference type="InterPro" id="IPR049427">
    <property type="entry name" value="Acyl-ACP_TE_C"/>
</dbReference>
<evidence type="ECO:0000256" key="3">
    <source>
        <dbReference type="ARBA" id="ARBA00022801"/>
    </source>
</evidence>
<accession>A0A0L8V558</accession>
<comment type="caution">
    <text evidence="10">The sequence shown here is derived from an EMBL/GenBank/DDBJ whole genome shotgun (WGS) entry which is preliminary data.</text>
</comment>
<name>A0A0L8V558_9BACT</name>
<feature type="domain" description="Acyl-ACP thioesterase N-terminal hotdog" evidence="8">
    <location>
        <begin position="2"/>
        <end position="124"/>
    </location>
</feature>
<dbReference type="STRING" id="1409788.NC99_35350"/>
<gene>
    <name evidence="10" type="ORF">NC99_35350</name>
</gene>
<keyword evidence="5" id="KW-0809">Transit peptide</keyword>
<evidence type="ECO:0000256" key="7">
    <source>
        <dbReference type="ARBA" id="ARBA00023160"/>
    </source>
</evidence>
<keyword evidence="7" id="KW-0275">Fatty acid biosynthesis</keyword>
<dbReference type="SUPFAM" id="SSF54637">
    <property type="entry name" value="Thioesterase/thiol ester dehydrase-isomerase"/>
    <property type="match status" value="2"/>
</dbReference>
<keyword evidence="2" id="KW-0444">Lipid biosynthesis</keyword>
<evidence type="ECO:0000313" key="10">
    <source>
        <dbReference type="EMBL" id="KOH43615.1"/>
    </source>
</evidence>